<dbReference type="InterPro" id="IPR036097">
    <property type="entry name" value="HisK_dim/P_sf"/>
</dbReference>
<evidence type="ECO:0000256" key="3">
    <source>
        <dbReference type="ARBA" id="ARBA00004236"/>
    </source>
</evidence>
<dbReference type="InterPro" id="IPR036890">
    <property type="entry name" value="HATPase_C_sf"/>
</dbReference>
<reference evidence="15" key="1">
    <citation type="submission" date="2020-12" db="EMBL/GenBank/DDBJ databases">
        <title>PHA producing bacteria isolated from mangrove.</title>
        <authorList>
            <person name="Zheng W."/>
            <person name="Yu S."/>
            <person name="Huang Y."/>
        </authorList>
    </citation>
    <scope>NUCLEOTIDE SEQUENCE</scope>
    <source>
        <strain evidence="15">GN8-5</strain>
    </source>
</reference>
<dbReference type="PROSITE" id="PS50885">
    <property type="entry name" value="HAMP"/>
    <property type="match status" value="1"/>
</dbReference>
<dbReference type="SMART" id="SM00387">
    <property type="entry name" value="HATPase_c"/>
    <property type="match status" value="1"/>
</dbReference>
<keyword evidence="11 12" id="KW-0472">Membrane</keyword>
<evidence type="ECO:0000256" key="11">
    <source>
        <dbReference type="ARBA" id="ARBA00023136"/>
    </source>
</evidence>
<evidence type="ECO:0000256" key="9">
    <source>
        <dbReference type="ARBA" id="ARBA00022989"/>
    </source>
</evidence>
<comment type="subcellular location">
    <subcellularLocation>
        <location evidence="3">Cell membrane</location>
    </subcellularLocation>
</comment>
<dbReference type="SUPFAM" id="SSF47384">
    <property type="entry name" value="Homodimeric domain of signal transducing histidine kinase"/>
    <property type="match status" value="1"/>
</dbReference>
<dbReference type="Gene3D" id="6.10.340.10">
    <property type="match status" value="1"/>
</dbReference>
<dbReference type="InterPro" id="IPR003660">
    <property type="entry name" value="HAMP_dom"/>
</dbReference>
<dbReference type="FunFam" id="1.10.287.130:FF:000001">
    <property type="entry name" value="Two-component sensor histidine kinase"/>
    <property type="match status" value="1"/>
</dbReference>
<comment type="caution">
    <text evidence="15">The sequence shown here is derived from an EMBL/GenBank/DDBJ whole genome shotgun (WGS) entry which is preliminary data.</text>
</comment>
<feature type="domain" description="Histidine kinase" evidence="13">
    <location>
        <begin position="270"/>
        <end position="489"/>
    </location>
</feature>
<evidence type="ECO:0000256" key="10">
    <source>
        <dbReference type="ARBA" id="ARBA00023012"/>
    </source>
</evidence>
<dbReference type="CDD" id="cd00082">
    <property type="entry name" value="HisKA"/>
    <property type="match status" value="1"/>
</dbReference>
<dbReference type="Gene3D" id="1.10.287.130">
    <property type="match status" value="1"/>
</dbReference>
<comment type="catalytic activity">
    <reaction evidence="1">
        <text>ATP + protein L-histidine = ADP + protein N-phospho-L-histidine.</text>
        <dbReference type="EC" id="2.7.13.3"/>
    </reaction>
</comment>
<keyword evidence="10" id="KW-0902">Two-component regulatory system</keyword>
<proteinExistence type="predicted"/>
<accession>A0A939IU56</accession>
<dbReference type="Gene3D" id="3.30.565.10">
    <property type="entry name" value="Histidine kinase-like ATPase, C-terminal domain"/>
    <property type="match status" value="1"/>
</dbReference>
<evidence type="ECO:0000256" key="7">
    <source>
        <dbReference type="ARBA" id="ARBA00022692"/>
    </source>
</evidence>
<evidence type="ECO:0000256" key="1">
    <source>
        <dbReference type="ARBA" id="ARBA00000085"/>
    </source>
</evidence>
<protein>
    <recommendedName>
        <fullName evidence="4">histidine kinase</fullName>
        <ecNumber evidence="4">2.7.13.3</ecNumber>
    </recommendedName>
</protein>
<evidence type="ECO:0000259" key="14">
    <source>
        <dbReference type="PROSITE" id="PS50885"/>
    </source>
</evidence>
<keyword evidence="9 12" id="KW-1133">Transmembrane helix</keyword>
<organism evidence="15 16">
    <name type="scientific">Microbacterium esteraromaticum</name>
    <dbReference type="NCBI Taxonomy" id="57043"/>
    <lineage>
        <taxon>Bacteria</taxon>
        <taxon>Bacillati</taxon>
        <taxon>Actinomycetota</taxon>
        <taxon>Actinomycetes</taxon>
        <taxon>Micrococcales</taxon>
        <taxon>Microbacteriaceae</taxon>
        <taxon>Microbacterium</taxon>
    </lineage>
</organism>
<dbReference type="SMART" id="SM00388">
    <property type="entry name" value="HisKA"/>
    <property type="match status" value="1"/>
</dbReference>
<dbReference type="GO" id="GO:0005509">
    <property type="term" value="F:calcium ion binding"/>
    <property type="evidence" value="ECO:0007669"/>
    <property type="project" value="UniProtKB-ARBA"/>
</dbReference>
<evidence type="ECO:0000256" key="5">
    <source>
        <dbReference type="ARBA" id="ARBA00022553"/>
    </source>
</evidence>
<dbReference type="AlphaFoldDB" id="A0A939IU56"/>
<dbReference type="RefSeq" id="WP_179410329.1">
    <property type="nucleotide sequence ID" value="NZ_CP063379.1"/>
</dbReference>
<evidence type="ECO:0000256" key="2">
    <source>
        <dbReference type="ARBA" id="ARBA00001968"/>
    </source>
</evidence>
<dbReference type="PROSITE" id="PS50109">
    <property type="entry name" value="HIS_KIN"/>
    <property type="match status" value="1"/>
</dbReference>
<evidence type="ECO:0000313" key="16">
    <source>
        <dbReference type="Proteomes" id="UP000664385"/>
    </source>
</evidence>
<evidence type="ECO:0000259" key="13">
    <source>
        <dbReference type="PROSITE" id="PS50109"/>
    </source>
</evidence>
<dbReference type="GO" id="GO:0000155">
    <property type="term" value="F:phosphorelay sensor kinase activity"/>
    <property type="evidence" value="ECO:0007669"/>
    <property type="project" value="InterPro"/>
</dbReference>
<dbReference type="Pfam" id="PF02518">
    <property type="entry name" value="HATPase_c"/>
    <property type="match status" value="1"/>
</dbReference>
<dbReference type="PRINTS" id="PR00344">
    <property type="entry name" value="BCTRLSENSOR"/>
</dbReference>
<gene>
    <name evidence="15" type="ORF">JF543_13320</name>
</gene>
<dbReference type="InterPro" id="IPR003661">
    <property type="entry name" value="HisK_dim/P_dom"/>
</dbReference>
<dbReference type="Proteomes" id="UP000664385">
    <property type="component" value="Unassembled WGS sequence"/>
</dbReference>
<dbReference type="FunFam" id="3.30.565.10:FF:000006">
    <property type="entry name" value="Sensor histidine kinase WalK"/>
    <property type="match status" value="1"/>
</dbReference>
<dbReference type="InterPro" id="IPR003594">
    <property type="entry name" value="HATPase_dom"/>
</dbReference>
<dbReference type="PANTHER" id="PTHR45436">
    <property type="entry name" value="SENSOR HISTIDINE KINASE YKOH"/>
    <property type="match status" value="1"/>
</dbReference>
<dbReference type="EMBL" id="JAEMWU010000003">
    <property type="protein sequence ID" value="MBN8206932.1"/>
    <property type="molecule type" value="Genomic_DNA"/>
</dbReference>
<dbReference type="PANTHER" id="PTHR45436:SF5">
    <property type="entry name" value="SENSOR HISTIDINE KINASE TRCS"/>
    <property type="match status" value="1"/>
</dbReference>
<dbReference type="Pfam" id="PF00512">
    <property type="entry name" value="HisKA"/>
    <property type="match status" value="1"/>
</dbReference>
<evidence type="ECO:0000256" key="8">
    <source>
        <dbReference type="ARBA" id="ARBA00022777"/>
    </source>
</evidence>
<comment type="cofactor">
    <cofactor evidence="2">
        <name>a divalent metal cation</name>
        <dbReference type="ChEBI" id="CHEBI:60240"/>
    </cofactor>
</comment>
<evidence type="ECO:0000256" key="12">
    <source>
        <dbReference type="SAM" id="Phobius"/>
    </source>
</evidence>
<keyword evidence="6" id="KW-0808">Transferase</keyword>
<evidence type="ECO:0000313" key="15">
    <source>
        <dbReference type="EMBL" id="MBN8206932.1"/>
    </source>
</evidence>
<dbReference type="SUPFAM" id="SSF55874">
    <property type="entry name" value="ATPase domain of HSP90 chaperone/DNA topoisomerase II/histidine kinase"/>
    <property type="match status" value="1"/>
</dbReference>
<keyword evidence="7 12" id="KW-0812">Transmembrane</keyword>
<keyword evidence="5" id="KW-0597">Phosphoprotein</keyword>
<dbReference type="GO" id="GO:0005886">
    <property type="term" value="C:plasma membrane"/>
    <property type="evidence" value="ECO:0007669"/>
    <property type="project" value="UniProtKB-SubCell"/>
</dbReference>
<feature type="transmembrane region" description="Helical" evidence="12">
    <location>
        <begin position="169"/>
        <end position="192"/>
    </location>
</feature>
<dbReference type="CDD" id="cd00075">
    <property type="entry name" value="HATPase"/>
    <property type="match status" value="1"/>
</dbReference>
<feature type="transmembrane region" description="Helical" evidence="12">
    <location>
        <begin position="12"/>
        <end position="35"/>
    </location>
</feature>
<sequence length="498" mass="52377">MLAAPLSLQARLMAAVIGFVSLILVIVAIITSATLGNTLEIRLQEQVNGAAAETVPLVTSRAQTASILGEPLTAEYAMEGQRVPANSLLLMVAPPSTAPSGIIVTPDDRTVLSGADLLTLTSALQHSRNATVTLPDFGSYRVTVDQTDNGVLVITGLPRADVQHTMTSLFTTIALATLGGLILLAITTALTISMGLRPLRAVAATATRVASQPLDRGEVTITERVPEYEADARTEVGRVGVALNTLLDHVDESLAARQRNEDRMRRFVADASHELRTPLASIRGYSELSLRALSQGDGPDALQHTTSALERIQAQSLRMTRLVEDLLLLARLDEGTELVHGTVDLSQLAVEAVADAQPTGPEHVWKLEAPEEPVLVPGDTGRLHQVVGNLLANARTHTPPGTTITLSVAAVDGGAELRVHDDGPGIDPQVRDELFARFARGDVSRARQSGGTGLGLAIAKAIVEGHGGSITVTSEPGDTSFTVHLPAARTASSETPAQ</sequence>
<name>A0A939IU56_9MICO</name>
<keyword evidence="8" id="KW-0418">Kinase</keyword>
<dbReference type="InterPro" id="IPR050428">
    <property type="entry name" value="TCS_sensor_his_kinase"/>
</dbReference>
<dbReference type="EC" id="2.7.13.3" evidence="4"/>
<dbReference type="SMART" id="SM00304">
    <property type="entry name" value="HAMP"/>
    <property type="match status" value="1"/>
</dbReference>
<evidence type="ECO:0000256" key="6">
    <source>
        <dbReference type="ARBA" id="ARBA00022679"/>
    </source>
</evidence>
<dbReference type="InterPro" id="IPR004358">
    <property type="entry name" value="Sig_transdc_His_kin-like_C"/>
</dbReference>
<feature type="domain" description="HAMP" evidence="14">
    <location>
        <begin position="193"/>
        <end position="255"/>
    </location>
</feature>
<dbReference type="InterPro" id="IPR005467">
    <property type="entry name" value="His_kinase_dom"/>
</dbReference>
<evidence type="ECO:0000256" key="4">
    <source>
        <dbReference type="ARBA" id="ARBA00012438"/>
    </source>
</evidence>